<proteinExistence type="predicted"/>
<organism evidence="1 2">
    <name type="scientific">Sphingomonas jinjuensis</name>
    <dbReference type="NCBI Taxonomy" id="535907"/>
    <lineage>
        <taxon>Bacteria</taxon>
        <taxon>Pseudomonadati</taxon>
        <taxon>Pseudomonadota</taxon>
        <taxon>Alphaproteobacteria</taxon>
        <taxon>Sphingomonadales</taxon>
        <taxon>Sphingomonadaceae</taxon>
        <taxon>Sphingomonas</taxon>
    </lineage>
</organism>
<keyword evidence="2" id="KW-1185">Reference proteome</keyword>
<accession>A0A840F484</accession>
<keyword evidence="1" id="KW-0255">Endonuclease</keyword>
<dbReference type="Proteomes" id="UP000529795">
    <property type="component" value="Unassembled WGS sequence"/>
</dbReference>
<keyword evidence="1" id="KW-0540">Nuclease</keyword>
<sequence>MISLPPSFTCEVVRVHDGDGPLWCRSGEKVRVAGIQAPDFASAEPCRRPAARRAAYTCDDRAAVRSRDIVARLTLGRRISCQPVDQSYSRIVARCTLPDGRSLSCAAIAAGAAVRWDRYWRRYRMGECR</sequence>
<dbReference type="SUPFAM" id="SSF50199">
    <property type="entry name" value="Staphylococcal nuclease"/>
    <property type="match status" value="1"/>
</dbReference>
<protein>
    <submittedName>
        <fullName evidence="1">Endonuclease YncB(Thermonuclease family)</fullName>
    </submittedName>
</protein>
<dbReference type="AlphaFoldDB" id="A0A840F484"/>
<dbReference type="GO" id="GO:0004519">
    <property type="term" value="F:endonuclease activity"/>
    <property type="evidence" value="ECO:0007669"/>
    <property type="project" value="UniProtKB-KW"/>
</dbReference>
<name>A0A840F484_9SPHN</name>
<dbReference type="EMBL" id="JACIEV010000005">
    <property type="protein sequence ID" value="MBB4154133.1"/>
    <property type="molecule type" value="Genomic_DNA"/>
</dbReference>
<evidence type="ECO:0000313" key="2">
    <source>
        <dbReference type="Proteomes" id="UP000529795"/>
    </source>
</evidence>
<dbReference type="RefSeq" id="WP_183984374.1">
    <property type="nucleotide sequence ID" value="NZ_JACIEV010000005.1"/>
</dbReference>
<evidence type="ECO:0000313" key="1">
    <source>
        <dbReference type="EMBL" id="MBB4154133.1"/>
    </source>
</evidence>
<comment type="caution">
    <text evidence="1">The sequence shown here is derived from an EMBL/GenBank/DDBJ whole genome shotgun (WGS) entry which is preliminary data.</text>
</comment>
<gene>
    <name evidence="1" type="ORF">GGQ80_002043</name>
</gene>
<dbReference type="Gene3D" id="2.40.50.90">
    <property type="match status" value="1"/>
</dbReference>
<keyword evidence="1" id="KW-0378">Hydrolase</keyword>
<reference evidence="1 2" key="1">
    <citation type="submission" date="2020-08" db="EMBL/GenBank/DDBJ databases">
        <title>Genomic Encyclopedia of Type Strains, Phase IV (KMG-IV): sequencing the most valuable type-strain genomes for metagenomic binning, comparative biology and taxonomic classification.</title>
        <authorList>
            <person name="Goeker M."/>
        </authorList>
    </citation>
    <scope>NUCLEOTIDE SEQUENCE [LARGE SCALE GENOMIC DNA]</scope>
    <source>
        <strain evidence="1 2">YC6723</strain>
    </source>
</reference>
<dbReference type="InterPro" id="IPR035437">
    <property type="entry name" value="SNase_OB-fold_sf"/>
</dbReference>